<accession>A0A9E7DIL9</accession>
<proteinExistence type="inferred from homology"/>
<keyword evidence="6 10" id="KW-0573">Peptidoglycan synthesis</keyword>
<dbReference type="HAMAP" id="MF_00033">
    <property type="entry name" value="MurG"/>
    <property type="match status" value="1"/>
</dbReference>
<evidence type="ECO:0000256" key="7">
    <source>
        <dbReference type="ARBA" id="ARBA00023136"/>
    </source>
</evidence>
<keyword evidence="8 10" id="KW-0131">Cell cycle</keyword>
<reference evidence="13" key="1">
    <citation type="submission" date="2022-04" db="EMBL/GenBank/DDBJ databases">
        <title>Complete genome sequences of Ezakiella coagulans and Fenollaria massiliensis.</title>
        <authorList>
            <person name="France M.T."/>
            <person name="Clifford J."/>
            <person name="Narina S."/>
            <person name="Rutt L."/>
            <person name="Ravel J."/>
        </authorList>
    </citation>
    <scope>NUCLEOTIDE SEQUENCE</scope>
    <source>
        <strain evidence="13">C0061C2</strain>
    </source>
</reference>
<dbReference type="CDD" id="cd03785">
    <property type="entry name" value="GT28_MurG"/>
    <property type="match status" value="1"/>
</dbReference>
<feature type="domain" description="Glycosyl transferase family 28 C-terminal" evidence="12">
    <location>
        <begin position="189"/>
        <end position="357"/>
    </location>
</feature>
<dbReference type="SUPFAM" id="SSF53756">
    <property type="entry name" value="UDP-Glycosyltransferase/glycogen phosphorylase"/>
    <property type="match status" value="1"/>
</dbReference>
<keyword evidence="14" id="KW-1185">Reference proteome</keyword>
<dbReference type="Proteomes" id="UP000831151">
    <property type="component" value="Chromosome"/>
</dbReference>
<comment type="caution">
    <text evidence="10">Lacks conserved residue(s) required for the propagation of feature annotation.</text>
</comment>
<evidence type="ECO:0000256" key="4">
    <source>
        <dbReference type="ARBA" id="ARBA00022679"/>
    </source>
</evidence>
<dbReference type="Gene3D" id="3.40.50.2000">
    <property type="entry name" value="Glycogen Phosphorylase B"/>
    <property type="match status" value="2"/>
</dbReference>
<keyword evidence="1 10" id="KW-1003">Cell membrane</keyword>
<dbReference type="InterPro" id="IPR004276">
    <property type="entry name" value="GlycoTrans_28_N"/>
</dbReference>
<name>A0A9E7DIL9_9FIRM</name>
<evidence type="ECO:0000256" key="3">
    <source>
        <dbReference type="ARBA" id="ARBA00022676"/>
    </source>
</evidence>
<comment type="similarity">
    <text evidence="10">Belongs to the glycosyltransferase 28 family. MurG subfamily.</text>
</comment>
<keyword evidence="7 10" id="KW-0472">Membrane</keyword>
<evidence type="ECO:0000313" key="14">
    <source>
        <dbReference type="Proteomes" id="UP000831151"/>
    </source>
</evidence>
<dbReference type="GO" id="GO:0005975">
    <property type="term" value="P:carbohydrate metabolic process"/>
    <property type="evidence" value="ECO:0007669"/>
    <property type="project" value="InterPro"/>
</dbReference>
<dbReference type="InterPro" id="IPR007235">
    <property type="entry name" value="Glyco_trans_28_C"/>
</dbReference>
<dbReference type="Pfam" id="PF04101">
    <property type="entry name" value="Glyco_tran_28_C"/>
    <property type="match status" value="1"/>
</dbReference>
<dbReference type="KEGG" id="fms:M1R53_05335"/>
<dbReference type="Pfam" id="PF03033">
    <property type="entry name" value="Glyco_transf_28"/>
    <property type="match status" value="1"/>
</dbReference>
<dbReference type="InterPro" id="IPR006009">
    <property type="entry name" value="GlcNAc_MurG"/>
</dbReference>
<dbReference type="RefSeq" id="WP_249242255.1">
    <property type="nucleotide sequence ID" value="NZ_CP096649.1"/>
</dbReference>
<comment type="catalytic activity">
    <reaction evidence="10">
        <text>di-trans,octa-cis-undecaprenyl diphospho-N-acetyl-alpha-D-muramoyl-L-alanyl-D-glutamyl-meso-2,6-diaminopimeloyl-D-alanyl-D-alanine + UDP-N-acetyl-alpha-D-glucosamine = di-trans,octa-cis-undecaprenyl diphospho-[N-acetyl-alpha-D-glucosaminyl-(1-&gt;4)]-N-acetyl-alpha-D-muramoyl-L-alanyl-D-glutamyl-meso-2,6-diaminopimeloyl-D-alanyl-D-alanine + UDP + H(+)</text>
        <dbReference type="Rhea" id="RHEA:31227"/>
        <dbReference type="ChEBI" id="CHEBI:15378"/>
        <dbReference type="ChEBI" id="CHEBI:57705"/>
        <dbReference type="ChEBI" id="CHEBI:58223"/>
        <dbReference type="ChEBI" id="CHEBI:61387"/>
        <dbReference type="ChEBI" id="CHEBI:61388"/>
        <dbReference type="EC" id="2.4.1.227"/>
    </reaction>
</comment>
<comment type="pathway">
    <text evidence="10">Cell wall biogenesis; peptidoglycan biosynthesis.</text>
</comment>
<sequence>MRFIVTGGGTGGHIYPAMTIAKKLIENNHDVIYVGRKGSLEERLVAKENIEFKGIDIVKIPKKNPKDAFKFLRLLFKSLGECKKIIKDFKPDLVIGTGGYVSGPLVYAAQKKKIKSMIFELNVHAGITTRLLKKRATRILVTNENTKKLLNKEDITNIVGIPIRKEFDDIHDKADHKSYYDFDNDKKVVLSFGGSGGQKSINENVLDMIKKHYKDMDFNIFHVSGTYSYSWFKEELEKDGIDYTKSNVRVGEYLYDMPKALIDADMVITSAGALTLNEVSCVAKPVIIIPKAYVVENHQEYNARYFEDMGAAKMILEKDLNEEVLFDEVNKILHNDDIYKSMQEGLKKIFHKNAIDEIYDIIIKTV</sequence>
<dbReference type="PANTHER" id="PTHR21015:SF22">
    <property type="entry name" value="GLYCOSYLTRANSFERASE"/>
    <property type="match status" value="1"/>
</dbReference>
<dbReference type="EC" id="2.4.1.227" evidence="10"/>
<evidence type="ECO:0000256" key="9">
    <source>
        <dbReference type="ARBA" id="ARBA00023316"/>
    </source>
</evidence>
<evidence type="ECO:0000256" key="5">
    <source>
        <dbReference type="ARBA" id="ARBA00022960"/>
    </source>
</evidence>
<dbReference type="AlphaFoldDB" id="A0A9E7DIL9"/>
<organism evidence="13 14">
    <name type="scientific">Fenollaria massiliensis</name>
    <dbReference type="NCBI Taxonomy" id="938288"/>
    <lineage>
        <taxon>Bacteria</taxon>
        <taxon>Bacillati</taxon>
        <taxon>Bacillota</taxon>
        <taxon>Clostridia</taxon>
        <taxon>Eubacteriales</taxon>
        <taxon>Fenollaria</taxon>
    </lineage>
</organism>
<dbReference type="GO" id="GO:0009252">
    <property type="term" value="P:peptidoglycan biosynthetic process"/>
    <property type="evidence" value="ECO:0007669"/>
    <property type="project" value="UniProtKB-UniRule"/>
</dbReference>
<feature type="binding site" evidence="10">
    <location>
        <position position="122"/>
    </location>
    <ligand>
        <name>UDP-N-acetyl-alpha-D-glucosamine</name>
        <dbReference type="ChEBI" id="CHEBI:57705"/>
    </ligand>
</feature>
<dbReference type="GO" id="GO:0071555">
    <property type="term" value="P:cell wall organization"/>
    <property type="evidence" value="ECO:0007669"/>
    <property type="project" value="UniProtKB-KW"/>
</dbReference>
<dbReference type="GO" id="GO:0005886">
    <property type="term" value="C:plasma membrane"/>
    <property type="evidence" value="ECO:0007669"/>
    <property type="project" value="UniProtKB-SubCell"/>
</dbReference>
<dbReference type="NCBIfam" id="TIGR01133">
    <property type="entry name" value="murG"/>
    <property type="match status" value="1"/>
</dbReference>
<evidence type="ECO:0000256" key="8">
    <source>
        <dbReference type="ARBA" id="ARBA00023306"/>
    </source>
</evidence>
<feature type="binding site" evidence="10">
    <location>
        <begin position="10"/>
        <end position="12"/>
    </location>
    <ligand>
        <name>UDP-N-acetyl-alpha-D-glucosamine</name>
        <dbReference type="ChEBI" id="CHEBI:57705"/>
    </ligand>
</feature>
<dbReference type="EMBL" id="CP096649">
    <property type="protein sequence ID" value="UQK58665.1"/>
    <property type="molecule type" value="Genomic_DNA"/>
</dbReference>
<protein>
    <recommendedName>
        <fullName evidence="10">UDP-N-acetylglucosamine--N-acetylmuramyl-(pentapeptide) pyrophosphoryl-undecaprenol N-acetylglucosamine transferase</fullName>
        <ecNumber evidence="10">2.4.1.227</ecNumber>
    </recommendedName>
    <alternativeName>
        <fullName evidence="10">Undecaprenyl-PP-MurNAc-pentapeptide-UDPGlcNAc GlcNAc transferase</fullName>
    </alternativeName>
</protein>
<evidence type="ECO:0000256" key="1">
    <source>
        <dbReference type="ARBA" id="ARBA00022475"/>
    </source>
</evidence>
<dbReference type="PANTHER" id="PTHR21015">
    <property type="entry name" value="UDP-N-ACETYLGLUCOSAMINE--N-ACETYLMURAMYL-(PENTAPEPTIDE) PYROPHOSPHORYL-UNDECAPRENOL N-ACETYLGLUCOSAMINE TRANSFERASE 1"/>
    <property type="match status" value="1"/>
</dbReference>
<feature type="binding site" evidence="10">
    <location>
        <position position="299"/>
    </location>
    <ligand>
        <name>UDP-N-acetyl-alpha-D-glucosamine</name>
        <dbReference type="ChEBI" id="CHEBI:57705"/>
    </ligand>
</feature>
<keyword evidence="2 10" id="KW-0132">Cell division</keyword>
<feature type="binding site" evidence="10">
    <location>
        <position position="164"/>
    </location>
    <ligand>
        <name>UDP-N-acetyl-alpha-D-glucosamine</name>
        <dbReference type="ChEBI" id="CHEBI:57705"/>
    </ligand>
</feature>
<evidence type="ECO:0000313" key="13">
    <source>
        <dbReference type="EMBL" id="UQK58665.1"/>
    </source>
</evidence>
<dbReference type="GO" id="GO:0050511">
    <property type="term" value="F:undecaprenyldiphospho-muramoylpentapeptide beta-N-acetylglucosaminyltransferase activity"/>
    <property type="evidence" value="ECO:0007669"/>
    <property type="project" value="UniProtKB-UniRule"/>
</dbReference>
<dbReference type="GO" id="GO:0008360">
    <property type="term" value="P:regulation of cell shape"/>
    <property type="evidence" value="ECO:0007669"/>
    <property type="project" value="UniProtKB-KW"/>
</dbReference>
<evidence type="ECO:0000256" key="2">
    <source>
        <dbReference type="ARBA" id="ARBA00022618"/>
    </source>
</evidence>
<feature type="domain" description="Glycosyltransferase family 28 N-terminal" evidence="11">
    <location>
        <begin position="3"/>
        <end position="140"/>
    </location>
</feature>
<evidence type="ECO:0000256" key="6">
    <source>
        <dbReference type="ARBA" id="ARBA00022984"/>
    </source>
</evidence>
<evidence type="ECO:0000259" key="12">
    <source>
        <dbReference type="Pfam" id="PF04101"/>
    </source>
</evidence>
<dbReference type="GO" id="GO:0051301">
    <property type="term" value="P:cell division"/>
    <property type="evidence" value="ECO:0007669"/>
    <property type="project" value="UniProtKB-KW"/>
</dbReference>
<keyword evidence="5 10" id="KW-0133">Cell shape</keyword>
<comment type="subcellular location">
    <subcellularLocation>
        <location evidence="10">Cell membrane</location>
        <topology evidence="10">Peripheral membrane protein</topology>
        <orientation evidence="10">Cytoplasmic side</orientation>
    </subcellularLocation>
</comment>
<keyword evidence="4 10" id="KW-0808">Transferase</keyword>
<feature type="binding site" evidence="10">
    <location>
        <position position="195"/>
    </location>
    <ligand>
        <name>UDP-N-acetyl-alpha-D-glucosamine</name>
        <dbReference type="ChEBI" id="CHEBI:57705"/>
    </ligand>
</feature>
<gene>
    <name evidence="10 13" type="primary">murG</name>
    <name evidence="13" type="ORF">M1R53_05335</name>
</gene>
<keyword evidence="3 10" id="KW-0328">Glycosyltransferase</keyword>
<evidence type="ECO:0000256" key="10">
    <source>
        <dbReference type="HAMAP-Rule" id="MF_00033"/>
    </source>
</evidence>
<keyword evidence="9 10" id="KW-0961">Cell wall biogenesis/degradation</keyword>
<evidence type="ECO:0000259" key="11">
    <source>
        <dbReference type="Pfam" id="PF03033"/>
    </source>
</evidence>
<comment type="function">
    <text evidence="10">Cell wall formation. Catalyzes the transfer of a GlcNAc subunit on undecaprenyl-pyrophosphoryl-MurNAc-pentapeptide (lipid intermediate I) to form undecaprenyl-pyrophosphoryl-MurNAc-(pentapeptide)GlcNAc (lipid intermediate II).</text>
</comment>